<dbReference type="Proteomes" id="UP000646827">
    <property type="component" value="Unassembled WGS sequence"/>
</dbReference>
<feature type="region of interest" description="Disordered" evidence="1">
    <location>
        <begin position="1"/>
        <end position="43"/>
    </location>
</feature>
<gene>
    <name evidence="3" type="ORF">INT45_003744</name>
</gene>
<evidence type="ECO:0008006" key="5">
    <source>
        <dbReference type="Google" id="ProtNLM"/>
    </source>
</evidence>
<feature type="transmembrane region" description="Helical" evidence="2">
    <location>
        <begin position="122"/>
        <end position="140"/>
    </location>
</feature>
<feature type="transmembrane region" description="Helical" evidence="2">
    <location>
        <begin position="95"/>
        <end position="115"/>
    </location>
</feature>
<reference evidence="3 4" key="1">
    <citation type="submission" date="2020-12" db="EMBL/GenBank/DDBJ databases">
        <title>Metabolic potential, ecology and presence of endohyphal bacteria is reflected in genomic diversity of Mucoromycotina.</title>
        <authorList>
            <person name="Muszewska A."/>
            <person name="Okrasinska A."/>
            <person name="Steczkiewicz K."/>
            <person name="Drgas O."/>
            <person name="Orlowska M."/>
            <person name="Perlinska-Lenart U."/>
            <person name="Aleksandrzak-Piekarczyk T."/>
            <person name="Szatraj K."/>
            <person name="Zielenkiewicz U."/>
            <person name="Pilsyk S."/>
            <person name="Malc E."/>
            <person name="Mieczkowski P."/>
            <person name="Kruszewska J.S."/>
            <person name="Biernat P."/>
            <person name="Pawlowska J."/>
        </authorList>
    </citation>
    <scope>NUCLEOTIDE SEQUENCE [LARGE SCALE GENOMIC DNA]</scope>
    <source>
        <strain evidence="3 4">CBS 142.35</strain>
    </source>
</reference>
<dbReference type="OrthoDB" id="2352759at2759"/>
<keyword evidence="4" id="KW-1185">Reference proteome</keyword>
<evidence type="ECO:0000256" key="2">
    <source>
        <dbReference type="SAM" id="Phobius"/>
    </source>
</evidence>
<dbReference type="EMBL" id="JAEPRB010000040">
    <property type="protein sequence ID" value="KAG2224604.1"/>
    <property type="molecule type" value="Genomic_DNA"/>
</dbReference>
<feature type="compositionally biased region" description="Low complexity" evidence="1">
    <location>
        <begin position="8"/>
        <end position="41"/>
    </location>
</feature>
<dbReference type="AlphaFoldDB" id="A0A8H7VRQ8"/>
<dbReference type="NCBIfam" id="NF041646">
    <property type="entry name" value="VC0807_fam"/>
    <property type="match status" value="1"/>
</dbReference>
<comment type="caution">
    <text evidence="3">The sequence shown here is derived from an EMBL/GenBank/DDBJ whole genome shotgun (WGS) entry which is preliminary data.</text>
</comment>
<organism evidence="3 4">
    <name type="scientific">Circinella minor</name>
    <dbReference type="NCBI Taxonomy" id="1195481"/>
    <lineage>
        <taxon>Eukaryota</taxon>
        <taxon>Fungi</taxon>
        <taxon>Fungi incertae sedis</taxon>
        <taxon>Mucoromycota</taxon>
        <taxon>Mucoromycotina</taxon>
        <taxon>Mucoromycetes</taxon>
        <taxon>Mucorales</taxon>
        <taxon>Lichtheimiaceae</taxon>
        <taxon>Circinella</taxon>
    </lineage>
</organism>
<keyword evidence="2" id="KW-0472">Membrane</keyword>
<feature type="transmembrane region" description="Helical" evidence="2">
    <location>
        <begin position="152"/>
        <end position="171"/>
    </location>
</feature>
<evidence type="ECO:0000256" key="1">
    <source>
        <dbReference type="SAM" id="MobiDB-lite"/>
    </source>
</evidence>
<evidence type="ECO:0000313" key="3">
    <source>
        <dbReference type="EMBL" id="KAG2224604.1"/>
    </source>
</evidence>
<protein>
    <recommendedName>
        <fullName evidence="5">Transmembrane protein</fullName>
    </recommendedName>
</protein>
<sequence length="315" mass="36085">MVDKKTRPSSPTSTTPLLSETTSTTATQRGSTIGSIGSSTSPRYNSVRRVPTFMQTSVPGRRSIIHAFLDMTMHMMFELVLPIILYYALRTQFSPIISLVVAGIPPALVVVVKGVRDHKVDMMGLLMLLGFVASVLLALVESDPKLYLLRESAMTSAMGVMLMVTLFPLRWRHRILRPFMFYVARQIAVSSTTMLPPACVRLHWDWFWTNWLSFRAFFRGLTAIWGFGLLSEFLVRVVLIYTIDEVDDIMYYSNIYMFSVTLTLGTLTVASTLLYRHLYKREQKKSINTQRRMEVEEIIARAAEENRLQNQQYEQ</sequence>
<name>A0A8H7VRQ8_9FUNG</name>
<proteinExistence type="predicted"/>
<feature type="transmembrane region" description="Helical" evidence="2">
    <location>
        <begin position="223"/>
        <end position="243"/>
    </location>
</feature>
<keyword evidence="2" id="KW-1133">Transmembrane helix</keyword>
<evidence type="ECO:0000313" key="4">
    <source>
        <dbReference type="Proteomes" id="UP000646827"/>
    </source>
</evidence>
<keyword evidence="2" id="KW-0812">Transmembrane</keyword>
<feature type="transmembrane region" description="Helical" evidence="2">
    <location>
        <begin position="255"/>
        <end position="275"/>
    </location>
</feature>
<feature type="transmembrane region" description="Helical" evidence="2">
    <location>
        <begin position="64"/>
        <end position="89"/>
    </location>
</feature>
<accession>A0A8H7VRQ8</accession>